<protein>
    <recommendedName>
        <fullName evidence="12">Protein kinase domain-containing protein</fullName>
    </recommendedName>
</protein>
<gene>
    <name evidence="13" type="ORF">ZIOFF_015269</name>
</gene>
<keyword evidence="2" id="KW-0723">Serine/threonine-protein kinase</keyword>
<reference evidence="13 14" key="1">
    <citation type="submission" date="2020-08" db="EMBL/GenBank/DDBJ databases">
        <title>Plant Genome Project.</title>
        <authorList>
            <person name="Zhang R.-G."/>
        </authorList>
    </citation>
    <scope>NUCLEOTIDE SEQUENCE [LARGE SCALE GENOMIC DNA]</scope>
    <source>
        <tissue evidence="13">Rhizome</tissue>
    </source>
</reference>
<dbReference type="Pfam" id="PF13947">
    <property type="entry name" value="GUB_WAK_bind"/>
    <property type="match status" value="1"/>
</dbReference>
<dbReference type="EMBL" id="JACMSC010000004">
    <property type="protein sequence ID" value="KAG6525314.1"/>
    <property type="molecule type" value="Genomic_DNA"/>
</dbReference>
<dbReference type="Pfam" id="PF00069">
    <property type="entry name" value="Pkinase"/>
    <property type="match status" value="1"/>
</dbReference>
<keyword evidence="8" id="KW-0325">Glycoprotein</keyword>
<evidence type="ECO:0000313" key="14">
    <source>
        <dbReference type="Proteomes" id="UP000734854"/>
    </source>
</evidence>
<keyword evidence="3" id="KW-0808">Transferase</keyword>
<feature type="binding site" evidence="9">
    <location>
        <position position="364"/>
    </location>
    <ligand>
        <name>ATP</name>
        <dbReference type="ChEBI" id="CHEBI:30616"/>
    </ligand>
</feature>
<evidence type="ECO:0000256" key="9">
    <source>
        <dbReference type="PROSITE-ProRule" id="PRU10141"/>
    </source>
</evidence>
<sequence length="559" mass="62129">MIRERKRITMWLTRRNLWTPALFLLLSSLQSAVPESTTPSYDDCAPQRCGHQVVSYPFWIIDHQPSYCGRPAFALTCLNDTGALFLTVLNIKFYVLRIFYSNSSVHFTLGDADSCAFLLSRNTTGVFPFSASDSNKQIFFLFNCSGSDSAIPRSYQNMSCPRLNTRVMFGGEYDPARTRSPDPNCTVGLVSVMGDSNISAGSNYTAQLRAGWMANYSARSCSECAASGGRCGYDANNTSTSQDSICICPNGVHLGSCSRIPGNQKHSLVIILTVGTTALLLFGITCYFTWVRHMRLGKARRLHELRAPDDTIGSDKEVINVPLVDFFSIHKATDDFAVTNKLGEGGFGSVYKGRLEDGQYIAVKRLSENSKQGFEELNNEVKLIARLQHTNLVRLLGYLEKVIWNKTQGDYGYMAPEYGLLGCFSEKSDVYSFGVIMLEIISGKRNSGSHSMNNSFSLLGYAWHLWAEGRCCELVDLQLIDSFPISEVEKCIQLALLCVQDRPTDRPTMDAIAMMLVNKNPILPLPQQPAYTYRTDAPTLMSIPCSRALELTMSTIEGR</sequence>
<dbReference type="InterPro" id="IPR025287">
    <property type="entry name" value="WAK_GUB"/>
</dbReference>
<dbReference type="Pfam" id="PF07714">
    <property type="entry name" value="PK_Tyr_Ser-Thr"/>
    <property type="match status" value="1"/>
</dbReference>
<dbReference type="Pfam" id="PF14380">
    <property type="entry name" value="WAK_assoc"/>
    <property type="match status" value="1"/>
</dbReference>
<evidence type="ECO:0000313" key="13">
    <source>
        <dbReference type="EMBL" id="KAG6525314.1"/>
    </source>
</evidence>
<keyword evidence="10" id="KW-0472">Membrane</keyword>
<evidence type="ECO:0000256" key="6">
    <source>
        <dbReference type="ARBA" id="ARBA00022777"/>
    </source>
</evidence>
<comment type="caution">
    <text evidence="13">The sequence shown here is derived from an EMBL/GenBank/DDBJ whole genome shotgun (WGS) entry which is preliminary data.</text>
</comment>
<dbReference type="GO" id="GO:0005524">
    <property type="term" value="F:ATP binding"/>
    <property type="evidence" value="ECO:0007669"/>
    <property type="project" value="UniProtKB-UniRule"/>
</dbReference>
<keyword evidence="10" id="KW-1133">Transmembrane helix</keyword>
<keyword evidence="7 9" id="KW-0067">ATP-binding</keyword>
<dbReference type="Proteomes" id="UP000734854">
    <property type="component" value="Unassembled WGS sequence"/>
</dbReference>
<evidence type="ECO:0000256" key="7">
    <source>
        <dbReference type="ARBA" id="ARBA00022840"/>
    </source>
</evidence>
<accession>A0A8J5LT85</accession>
<feature type="signal peptide" evidence="11">
    <location>
        <begin position="1"/>
        <end position="34"/>
    </location>
</feature>
<evidence type="ECO:0000256" key="8">
    <source>
        <dbReference type="ARBA" id="ARBA00023180"/>
    </source>
</evidence>
<keyword evidence="6" id="KW-0418">Kinase</keyword>
<dbReference type="InterPro" id="IPR001245">
    <property type="entry name" value="Ser-Thr/Tyr_kinase_cat_dom"/>
</dbReference>
<keyword evidence="14" id="KW-1185">Reference proteome</keyword>
<evidence type="ECO:0000256" key="3">
    <source>
        <dbReference type="ARBA" id="ARBA00022679"/>
    </source>
</evidence>
<dbReference type="AlphaFoldDB" id="A0A8J5LT85"/>
<evidence type="ECO:0000256" key="5">
    <source>
        <dbReference type="ARBA" id="ARBA00022741"/>
    </source>
</evidence>
<dbReference type="GO" id="GO:0030247">
    <property type="term" value="F:polysaccharide binding"/>
    <property type="evidence" value="ECO:0007669"/>
    <property type="project" value="InterPro"/>
</dbReference>
<evidence type="ECO:0000256" key="11">
    <source>
        <dbReference type="SAM" id="SignalP"/>
    </source>
</evidence>
<feature type="transmembrane region" description="Helical" evidence="10">
    <location>
        <begin position="268"/>
        <end position="291"/>
    </location>
</feature>
<comment type="subcellular location">
    <subcellularLocation>
        <location evidence="1">Membrane</location>
        <topology evidence="1">Single-pass membrane protein</topology>
    </subcellularLocation>
</comment>
<dbReference type="Gene3D" id="1.10.510.10">
    <property type="entry name" value="Transferase(Phosphotransferase) domain 1"/>
    <property type="match status" value="1"/>
</dbReference>
<evidence type="ECO:0000256" key="1">
    <source>
        <dbReference type="ARBA" id="ARBA00004167"/>
    </source>
</evidence>
<organism evidence="13 14">
    <name type="scientific">Zingiber officinale</name>
    <name type="common">Ginger</name>
    <name type="synonym">Amomum zingiber</name>
    <dbReference type="NCBI Taxonomy" id="94328"/>
    <lineage>
        <taxon>Eukaryota</taxon>
        <taxon>Viridiplantae</taxon>
        <taxon>Streptophyta</taxon>
        <taxon>Embryophyta</taxon>
        <taxon>Tracheophyta</taxon>
        <taxon>Spermatophyta</taxon>
        <taxon>Magnoliopsida</taxon>
        <taxon>Liliopsida</taxon>
        <taxon>Zingiberales</taxon>
        <taxon>Zingiberaceae</taxon>
        <taxon>Zingiber</taxon>
    </lineage>
</organism>
<dbReference type="InterPro" id="IPR000719">
    <property type="entry name" value="Prot_kinase_dom"/>
</dbReference>
<keyword evidence="4 11" id="KW-0732">Signal</keyword>
<dbReference type="InterPro" id="IPR017441">
    <property type="entry name" value="Protein_kinase_ATP_BS"/>
</dbReference>
<feature type="chain" id="PRO_5035256769" description="Protein kinase domain-containing protein" evidence="11">
    <location>
        <begin position="35"/>
        <end position="559"/>
    </location>
</feature>
<dbReference type="PANTHER" id="PTHR27002:SF181">
    <property type="entry name" value="RECEPTOR-LIKE SERINE_THREONINE-PROTEIN KINASE"/>
    <property type="match status" value="1"/>
</dbReference>
<dbReference type="SUPFAM" id="SSF56112">
    <property type="entry name" value="Protein kinase-like (PK-like)"/>
    <property type="match status" value="1"/>
</dbReference>
<dbReference type="PROSITE" id="PS50011">
    <property type="entry name" value="PROTEIN_KINASE_DOM"/>
    <property type="match status" value="1"/>
</dbReference>
<dbReference type="PANTHER" id="PTHR27002">
    <property type="entry name" value="RECEPTOR-LIKE SERINE/THREONINE-PROTEIN KINASE SD1-8"/>
    <property type="match status" value="1"/>
</dbReference>
<dbReference type="GO" id="GO:0004674">
    <property type="term" value="F:protein serine/threonine kinase activity"/>
    <property type="evidence" value="ECO:0007669"/>
    <property type="project" value="UniProtKB-KW"/>
</dbReference>
<feature type="domain" description="Protein kinase" evidence="12">
    <location>
        <begin position="336"/>
        <end position="559"/>
    </location>
</feature>
<dbReference type="InterPro" id="IPR011009">
    <property type="entry name" value="Kinase-like_dom_sf"/>
</dbReference>
<keyword evidence="10" id="KW-0812">Transmembrane</keyword>
<evidence type="ECO:0000256" key="10">
    <source>
        <dbReference type="SAM" id="Phobius"/>
    </source>
</evidence>
<dbReference type="PROSITE" id="PS00107">
    <property type="entry name" value="PROTEIN_KINASE_ATP"/>
    <property type="match status" value="1"/>
</dbReference>
<proteinExistence type="predicted"/>
<keyword evidence="5 9" id="KW-0547">Nucleotide-binding</keyword>
<dbReference type="InterPro" id="IPR032872">
    <property type="entry name" value="WAK_assoc_C"/>
</dbReference>
<dbReference type="Gene3D" id="3.30.200.20">
    <property type="entry name" value="Phosphorylase Kinase, domain 1"/>
    <property type="match status" value="1"/>
</dbReference>
<name>A0A8J5LT85_ZINOF</name>
<evidence type="ECO:0000256" key="2">
    <source>
        <dbReference type="ARBA" id="ARBA00022527"/>
    </source>
</evidence>
<dbReference type="GO" id="GO:0005886">
    <property type="term" value="C:plasma membrane"/>
    <property type="evidence" value="ECO:0007669"/>
    <property type="project" value="TreeGrafter"/>
</dbReference>
<evidence type="ECO:0000259" key="12">
    <source>
        <dbReference type="PROSITE" id="PS50011"/>
    </source>
</evidence>
<evidence type="ECO:0000256" key="4">
    <source>
        <dbReference type="ARBA" id="ARBA00022729"/>
    </source>
</evidence>